<name>A0ABV4NCJ2_9VIBR</name>
<sequence>MNHRQLEQKSFDESGQNLIVGSANHCPIPPDQLAQITSDSPYVIETFDSGLTATVYHLSIAGNHFTLKKKRTTSKVKNLDGKYSFLNEVQRRHDLQARKDDPTTSNEFRHIVSTIYADYRQGIILSDWIEGNLLARIERNTIAQLFSTLLSCEKTGLFEWDLSQGNLIVDDDHNITLFDFGYMYSFDPLNELNSNGMNDPIFQSFERFETRFLSGWLCSQNLNDKDAITYFKIIKEEALKILKLKLVWLKENSASIDVIQHIKGLIYSYEKALKTPEALNELYIAEMFRSHVLDIEDDLGGKSCTATTKKRVKSVLEMLDKHYELLKKAEALFYQNHKKSQADLLKQYKVKGQLVNQYQLT</sequence>
<dbReference type="EMBL" id="JBFRUW010000042">
    <property type="protein sequence ID" value="MFA0568987.1"/>
    <property type="molecule type" value="Genomic_DNA"/>
</dbReference>
<dbReference type="SUPFAM" id="SSF56112">
    <property type="entry name" value="Protein kinase-like (PK-like)"/>
    <property type="match status" value="1"/>
</dbReference>
<accession>A0ABV4NCJ2</accession>
<gene>
    <name evidence="1" type="ORF">AB4566_11960</name>
</gene>
<dbReference type="RefSeq" id="WP_372266232.1">
    <property type="nucleotide sequence ID" value="NZ_JBFRUW010000042.1"/>
</dbReference>
<reference evidence="1 2" key="1">
    <citation type="journal article" date="2024" name="ISME J.">
        <title>Tailless and filamentous prophages are predominant in marine Vibrio.</title>
        <authorList>
            <person name="Steensen K."/>
            <person name="Seneca J."/>
            <person name="Bartlau N."/>
            <person name="Yu X.A."/>
            <person name="Hussain F.A."/>
            <person name="Polz M.F."/>
        </authorList>
    </citation>
    <scope>NUCLEOTIDE SEQUENCE [LARGE SCALE GENOMIC DNA]</scope>
    <source>
        <strain evidence="1 2">10N.222.51.A1</strain>
    </source>
</reference>
<proteinExistence type="predicted"/>
<dbReference type="InterPro" id="IPR011009">
    <property type="entry name" value="Kinase-like_dom_sf"/>
</dbReference>
<evidence type="ECO:0000313" key="2">
    <source>
        <dbReference type="Proteomes" id="UP001570417"/>
    </source>
</evidence>
<comment type="caution">
    <text evidence="1">The sequence shown here is derived from an EMBL/GenBank/DDBJ whole genome shotgun (WGS) entry which is preliminary data.</text>
</comment>
<evidence type="ECO:0000313" key="1">
    <source>
        <dbReference type="EMBL" id="MFA0568987.1"/>
    </source>
</evidence>
<keyword evidence="2" id="KW-1185">Reference proteome</keyword>
<dbReference type="Proteomes" id="UP001570417">
    <property type="component" value="Unassembled WGS sequence"/>
</dbReference>
<protein>
    <submittedName>
        <fullName evidence="1">AarF/UbiB family protein</fullName>
    </submittedName>
</protein>
<organism evidence="1 2">
    <name type="scientific">Vibrio gallaecicus</name>
    <dbReference type="NCBI Taxonomy" id="552386"/>
    <lineage>
        <taxon>Bacteria</taxon>
        <taxon>Pseudomonadati</taxon>
        <taxon>Pseudomonadota</taxon>
        <taxon>Gammaproteobacteria</taxon>
        <taxon>Vibrionales</taxon>
        <taxon>Vibrionaceae</taxon>
        <taxon>Vibrio</taxon>
    </lineage>
</organism>